<keyword evidence="1" id="KW-0812">Transmembrane</keyword>
<feature type="transmembrane region" description="Helical" evidence="1">
    <location>
        <begin position="111"/>
        <end position="134"/>
    </location>
</feature>
<protein>
    <submittedName>
        <fullName evidence="2">Divalent cation transporter</fullName>
    </submittedName>
</protein>
<dbReference type="AlphaFoldDB" id="A0A4Y5YBB0"/>
<evidence type="ECO:0000313" key="2">
    <source>
        <dbReference type="EMBL" id="QDE30062.1"/>
    </source>
</evidence>
<dbReference type="EMBL" id="CP041036">
    <property type="protein sequence ID" value="QDE30062.1"/>
    <property type="molecule type" value="Genomic_DNA"/>
</dbReference>
<sequence length="238" mass="25227">MSLLLTVIVSTLLAGLAMPLGAVIACFEKVGSEWLEQEFRHSVMAFGGGALLSAVALVLVPEGIENLKPLPACIWLVVGGLSFMAVDIYLKKINTPASQFIAMLSDFIPESIALGAAFATGNSYAFLLAALIALQNVPEGFSAYRELSATATYRPFNIIIMFALMAVLGPIAAVSGYLWLSESPKIIAAVMLFASGGILYSIFQDLAPQVKLEKRWAPPMGAVFGFALGMLGLMLTTS</sequence>
<feature type="transmembrane region" description="Helical" evidence="1">
    <location>
        <begin position="72"/>
        <end position="91"/>
    </location>
</feature>
<keyword evidence="1" id="KW-1133">Transmembrane helix</keyword>
<accession>A0A4Y5YBB0</accession>
<evidence type="ECO:0000313" key="3">
    <source>
        <dbReference type="Proteomes" id="UP000319809"/>
    </source>
</evidence>
<organism evidence="2 3">
    <name type="scientific">Shewanella polaris</name>
    <dbReference type="NCBI Taxonomy" id="2588449"/>
    <lineage>
        <taxon>Bacteria</taxon>
        <taxon>Pseudomonadati</taxon>
        <taxon>Pseudomonadota</taxon>
        <taxon>Gammaproteobacteria</taxon>
        <taxon>Alteromonadales</taxon>
        <taxon>Shewanellaceae</taxon>
        <taxon>Shewanella</taxon>
    </lineage>
</organism>
<keyword evidence="1" id="KW-0472">Membrane</keyword>
<gene>
    <name evidence="2" type="ORF">FH971_03175</name>
</gene>
<dbReference type="RefSeq" id="WP_140233320.1">
    <property type="nucleotide sequence ID" value="NZ_CP041036.1"/>
</dbReference>
<feature type="transmembrane region" description="Helical" evidence="1">
    <location>
        <begin position="215"/>
        <end position="235"/>
    </location>
</feature>
<name>A0A4Y5YBB0_9GAMM</name>
<feature type="transmembrane region" description="Helical" evidence="1">
    <location>
        <begin position="42"/>
        <end position="60"/>
    </location>
</feature>
<dbReference type="Proteomes" id="UP000319809">
    <property type="component" value="Chromosome"/>
</dbReference>
<keyword evidence="3" id="KW-1185">Reference proteome</keyword>
<evidence type="ECO:0000256" key="1">
    <source>
        <dbReference type="SAM" id="Phobius"/>
    </source>
</evidence>
<dbReference type="KEGG" id="spol:FH971_03175"/>
<proteinExistence type="predicted"/>
<feature type="transmembrane region" description="Helical" evidence="1">
    <location>
        <begin position="155"/>
        <end position="180"/>
    </location>
</feature>
<reference evidence="2 3" key="1">
    <citation type="submission" date="2019-06" db="EMBL/GenBank/DDBJ databases">
        <title>The genome of Shewanella sp. SM1901.</title>
        <authorList>
            <person name="Cha Q."/>
        </authorList>
    </citation>
    <scope>NUCLEOTIDE SEQUENCE [LARGE SCALE GENOMIC DNA]</scope>
    <source>
        <strain evidence="2 3">SM1901</strain>
    </source>
</reference>
<feature type="transmembrane region" description="Helical" evidence="1">
    <location>
        <begin position="186"/>
        <end position="203"/>
    </location>
</feature>